<dbReference type="Gene3D" id="3.40.50.300">
    <property type="entry name" value="P-loop containing nucleotide triphosphate hydrolases"/>
    <property type="match status" value="1"/>
</dbReference>
<feature type="compositionally biased region" description="Basic and acidic residues" evidence="2">
    <location>
        <begin position="304"/>
        <end position="327"/>
    </location>
</feature>
<evidence type="ECO:0008006" key="7">
    <source>
        <dbReference type="Google" id="ProtNLM"/>
    </source>
</evidence>
<dbReference type="STRING" id="231916.A0A409VZV4"/>
<protein>
    <recommendedName>
        <fullName evidence="7">G domain-containing protein</fullName>
    </recommendedName>
</protein>
<feature type="region of interest" description="Disordered" evidence="2">
    <location>
        <begin position="484"/>
        <end position="574"/>
    </location>
</feature>
<dbReference type="InterPro" id="IPR045063">
    <property type="entry name" value="Dynamin_N"/>
</dbReference>
<evidence type="ECO:0000313" key="6">
    <source>
        <dbReference type="Proteomes" id="UP000284706"/>
    </source>
</evidence>
<feature type="coiled-coil region" evidence="1">
    <location>
        <begin position="427"/>
        <end position="482"/>
    </location>
</feature>
<reference evidence="5 6" key="1">
    <citation type="journal article" date="2018" name="Evol. Lett.">
        <title>Horizontal gene cluster transfer increased hallucinogenic mushroom diversity.</title>
        <authorList>
            <person name="Reynolds H.T."/>
            <person name="Vijayakumar V."/>
            <person name="Gluck-Thaler E."/>
            <person name="Korotkin H.B."/>
            <person name="Matheny P.B."/>
            <person name="Slot J.C."/>
        </authorList>
    </citation>
    <scope>NUCLEOTIDE SEQUENCE [LARGE SCALE GENOMIC DNA]</scope>
    <source>
        <strain evidence="5 6">SRW20</strain>
    </source>
</reference>
<keyword evidence="6" id="KW-1185">Reference proteome</keyword>
<feature type="compositionally biased region" description="Acidic residues" evidence="2">
    <location>
        <begin position="520"/>
        <end position="573"/>
    </location>
</feature>
<dbReference type="PANTHER" id="PTHR36681">
    <property type="entry name" value="NUCLEAR GTPASE, GERMINAL CENTER-ASSOCIATED, TANDEM DUPLICATE 3"/>
    <property type="match status" value="1"/>
</dbReference>
<accession>A0A409VZV4</accession>
<evidence type="ECO:0000256" key="1">
    <source>
        <dbReference type="SAM" id="Coils"/>
    </source>
</evidence>
<dbReference type="AlphaFoldDB" id="A0A409VZV4"/>
<evidence type="ECO:0000259" key="3">
    <source>
        <dbReference type="Pfam" id="PF00350"/>
    </source>
</evidence>
<keyword evidence="1" id="KW-0175">Coiled coil</keyword>
<evidence type="ECO:0000256" key="2">
    <source>
        <dbReference type="SAM" id="MobiDB-lite"/>
    </source>
</evidence>
<feature type="domain" description="DUF7605" evidence="4">
    <location>
        <begin position="858"/>
        <end position="1019"/>
    </location>
</feature>
<feature type="domain" description="Dynamin N-terminal" evidence="3">
    <location>
        <begin position="155"/>
        <end position="389"/>
    </location>
</feature>
<feature type="region of interest" description="Disordered" evidence="2">
    <location>
        <begin position="304"/>
        <end position="344"/>
    </location>
</feature>
<comment type="caution">
    <text evidence="5">The sequence shown here is derived from an EMBL/GenBank/DDBJ whole genome shotgun (WGS) entry which is preliminary data.</text>
</comment>
<dbReference type="OrthoDB" id="3598281at2759"/>
<sequence length="1117" mass="124459">MTSQTFFTGVKAEPREVELPSTSHNYAVKEEQIDPARIFLDRGLPVPEYAEKNIVPSSAHHDETFTRVTQISKAEEKPKIQEDRATEETPKLFTTYVNAEEIAPTPENAIEAGLGMVKALKEKLKQLELGSKLRKEVWNRDVANLESQGSPRTLIAVCGATGAGKSSILNAVLDDNVVPTSGMRACTAVVTELSYHNKPTIDADISFLSEAEWRAELSVLLHDLVDEDGNIKRFTDLKSDSGVAWSKVHAVYPRISQEDLVKMNVDQILGYDQQISRILGTTKVISAKDSKSFAKEIAKYIDSKDQKRGKKDTKEKPKEPSLMDKVRKSAGMPTKNTKSGTQDEDAPALWPLIRLVSVRCRAEALSTGAVLVDLPGIIACLGLAKRLTDNSYGNYDDHAITFIASKCDDISCSEVIRALRLEDEPVLVDIEDRLDRHLEEISEAKKVKRQAEKTAKDIEAELKEKREEIREFENHLEAIENGDTFVPTLKKKKHLSRGKKRKSSFGGRKDSPKKKRANTSDDELDTDSDSGDSTDCSEDVSDNEYDSANASEEEHESNESEEEEEEEMNEVTAEDLKEKIKEAKNSIKALREQLNGARTSKKDAGDSLSSLEKALAKVQKEKNAFCSLKRSEFSRDVLKEDFRVGLKDLDDAAAEERDPENFNPNNNLRDYNKIDLPVFTCSSRDYVRLKGQVKGDGGASCFSNVEDTGIPALQKWCHQLTIASRERSARTFLTQIKAFAQSIQSYVQGIGDVTAIDREALREKWESRGFYNTPDPQDAIDPLDTIIDGLGGGLGAGLYNFAKPVLKVDPHGQPTGIADRLCTEFVRLNDEYVHDLQQKFKDGLEDKCKVGAANAADAALTTLDEFTSSMHWATYRATLRRYGSWRRDLNVELINPFTRNIAHSWGKVFESDLFGPFQTTMIAAINALVKEVEESAASGLKDRARAQGEVCTEEARIALAKTVELVKETMNREQKEVSRCMAPHVQAQLTEGYDTAMLERGTGSVARQKAYFRRYVDDCKDDIFDDGADVVLGRLTKAADAIGATLDDAMSELAKKIEVSLAVLWEGVRDDPAQLKARKAIIDTVKVIQEQIALWTEAYKMKHEAARLEDDQAMLED</sequence>
<name>A0A409VZV4_9AGAR</name>
<gene>
    <name evidence="5" type="ORF">CVT26_007614</name>
</gene>
<dbReference type="EMBL" id="NHYE01005488">
    <property type="protein sequence ID" value="PPQ71780.1"/>
    <property type="molecule type" value="Genomic_DNA"/>
</dbReference>
<organism evidence="5 6">
    <name type="scientific">Gymnopilus dilepis</name>
    <dbReference type="NCBI Taxonomy" id="231916"/>
    <lineage>
        <taxon>Eukaryota</taxon>
        <taxon>Fungi</taxon>
        <taxon>Dikarya</taxon>
        <taxon>Basidiomycota</taxon>
        <taxon>Agaricomycotina</taxon>
        <taxon>Agaricomycetes</taxon>
        <taxon>Agaricomycetidae</taxon>
        <taxon>Agaricales</taxon>
        <taxon>Agaricineae</taxon>
        <taxon>Hymenogastraceae</taxon>
        <taxon>Gymnopilus</taxon>
    </lineage>
</organism>
<dbReference type="PANTHER" id="PTHR36681:SF3">
    <property type="entry name" value="NUCLEAR GTPASE, GERMINAL CENTER-ASSOCIATED, TANDEM DUPLICATE 3"/>
    <property type="match status" value="1"/>
</dbReference>
<feature type="compositionally biased region" description="Basic residues" evidence="2">
    <location>
        <begin position="489"/>
        <end position="503"/>
    </location>
</feature>
<dbReference type="InParanoid" id="A0A409VZV4"/>
<dbReference type="Pfam" id="PF24564">
    <property type="entry name" value="DUF7605"/>
    <property type="match status" value="1"/>
</dbReference>
<evidence type="ECO:0000313" key="5">
    <source>
        <dbReference type="EMBL" id="PPQ71780.1"/>
    </source>
</evidence>
<proteinExistence type="predicted"/>
<dbReference type="Proteomes" id="UP000284706">
    <property type="component" value="Unassembled WGS sequence"/>
</dbReference>
<dbReference type="InterPro" id="IPR056024">
    <property type="entry name" value="DUF7605"/>
</dbReference>
<dbReference type="InterPro" id="IPR027417">
    <property type="entry name" value="P-loop_NTPase"/>
</dbReference>
<dbReference type="SUPFAM" id="SSF52540">
    <property type="entry name" value="P-loop containing nucleoside triphosphate hydrolases"/>
    <property type="match status" value="1"/>
</dbReference>
<evidence type="ECO:0000259" key="4">
    <source>
        <dbReference type="Pfam" id="PF24564"/>
    </source>
</evidence>
<dbReference type="Pfam" id="PF00350">
    <property type="entry name" value="Dynamin_N"/>
    <property type="match status" value="1"/>
</dbReference>